<organism evidence="2 3">
    <name type="scientific">Vibrio marinisediminis</name>
    <dbReference type="NCBI Taxonomy" id="2758441"/>
    <lineage>
        <taxon>Bacteria</taxon>
        <taxon>Pseudomonadati</taxon>
        <taxon>Pseudomonadota</taxon>
        <taxon>Gammaproteobacteria</taxon>
        <taxon>Vibrionales</taxon>
        <taxon>Vibrionaceae</taxon>
        <taxon>Vibrio</taxon>
    </lineage>
</organism>
<feature type="transmembrane region" description="Helical" evidence="1">
    <location>
        <begin position="12"/>
        <end position="32"/>
    </location>
</feature>
<keyword evidence="1" id="KW-1133">Transmembrane helix</keyword>
<keyword evidence="1" id="KW-0472">Membrane</keyword>
<protein>
    <submittedName>
        <fullName evidence="2">Prepilin-type N-terminal cleavage/methylation domain-containing protein</fullName>
    </submittedName>
</protein>
<dbReference type="PROSITE" id="PS00409">
    <property type="entry name" value="PROKAR_NTER_METHYL"/>
    <property type="match status" value="1"/>
</dbReference>
<comment type="caution">
    <text evidence="2">The sequence shown here is derived from an EMBL/GenBank/DDBJ whole genome shotgun (WGS) entry which is preliminary data.</text>
</comment>
<dbReference type="EMBL" id="JACFYF010000002">
    <property type="protein sequence ID" value="MBA5761772.1"/>
    <property type="molecule type" value="Genomic_DNA"/>
</dbReference>
<gene>
    <name evidence="2" type="ORF">H2O73_05365</name>
</gene>
<keyword evidence="3" id="KW-1185">Reference proteome</keyword>
<dbReference type="Pfam" id="PF07963">
    <property type="entry name" value="N_methyl"/>
    <property type="match status" value="1"/>
</dbReference>
<name>A0A7W2FPJ9_9VIBR</name>
<dbReference type="AlphaFoldDB" id="A0A7W2FPJ9"/>
<evidence type="ECO:0000256" key="1">
    <source>
        <dbReference type="SAM" id="Phobius"/>
    </source>
</evidence>
<dbReference type="InterPro" id="IPR045584">
    <property type="entry name" value="Pilin-like"/>
</dbReference>
<dbReference type="SUPFAM" id="SSF54523">
    <property type="entry name" value="Pili subunits"/>
    <property type="match status" value="1"/>
</dbReference>
<evidence type="ECO:0000313" key="3">
    <source>
        <dbReference type="Proteomes" id="UP000571701"/>
    </source>
</evidence>
<reference evidence="2 3" key="1">
    <citation type="submission" date="2020-07" db="EMBL/GenBank/DDBJ databases">
        <title>Vibrio marinisediminis sp. nov., isolated from marine sediment.</title>
        <authorList>
            <person name="Ji X."/>
        </authorList>
    </citation>
    <scope>NUCLEOTIDE SEQUENCE [LARGE SCALE GENOMIC DNA]</scope>
    <source>
        <strain evidence="2 3">404</strain>
    </source>
</reference>
<evidence type="ECO:0000313" key="2">
    <source>
        <dbReference type="EMBL" id="MBA5761772.1"/>
    </source>
</evidence>
<dbReference type="InterPro" id="IPR012902">
    <property type="entry name" value="N_methyl_site"/>
</dbReference>
<dbReference type="Gene3D" id="3.30.700.10">
    <property type="entry name" value="Glycoprotein, Type 4 Pilin"/>
    <property type="match status" value="1"/>
</dbReference>
<dbReference type="NCBIfam" id="TIGR02532">
    <property type="entry name" value="IV_pilin_GFxxxE"/>
    <property type="match status" value="1"/>
</dbReference>
<sequence length="166" mass="18235">MLSIRRCTTGFTLVELVVTIIILSVIGVVAYAKFPSFSGFTIPGYCASTKSALRRVQTQAMNDVATTSAYQVVVNSTNVQWRNSSLNLDNSNNCTGSKCSQLVRLSEEDINRGIRFSPNQFYFDSMGRYVSAATQSNQTVTITISAPQQSPQQVTLYQEGYIDGCN</sequence>
<dbReference type="Proteomes" id="UP000571701">
    <property type="component" value="Unassembled WGS sequence"/>
</dbReference>
<accession>A0A7W2FPJ9</accession>
<dbReference type="RefSeq" id="WP_182107376.1">
    <property type="nucleotide sequence ID" value="NZ_JACFYF010000002.1"/>
</dbReference>
<proteinExistence type="predicted"/>
<keyword evidence="1" id="KW-0812">Transmembrane</keyword>